<name>A0ABY7G0J5_MYAAR</name>
<dbReference type="Proteomes" id="UP001164746">
    <property type="component" value="Chromosome 14"/>
</dbReference>
<gene>
    <name evidence="1" type="ORF">MAR_012300</name>
</gene>
<keyword evidence="2" id="KW-1185">Reference proteome</keyword>
<proteinExistence type="predicted"/>
<protein>
    <submittedName>
        <fullName evidence="1">Uncharacterized protein</fullName>
    </submittedName>
</protein>
<accession>A0ABY7G0J5</accession>
<evidence type="ECO:0000313" key="2">
    <source>
        <dbReference type="Proteomes" id="UP001164746"/>
    </source>
</evidence>
<feature type="non-terminal residue" evidence="1">
    <location>
        <position position="1"/>
    </location>
</feature>
<evidence type="ECO:0000313" key="1">
    <source>
        <dbReference type="EMBL" id="WAR26596.1"/>
    </source>
</evidence>
<dbReference type="EMBL" id="CP111025">
    <property type="protein sequence ID" value="WAR26596.1"/>
    <property type="molecule type" value="Genomic_DNA"/>
</dbReference>
<organism evidence="1 2">
    <name type="scientific">Mya arenaria</name>
    <name type="common">Soft-shell clam</name>
    <dbReference type="NCBI Taxonomy" id="6604"/>
    <lineage>
        <taxon>Eukaryota</taxon>
        <taxon>Metazoa</taxon>
        <taxon>Spiralia</taxon>
        <taxon>Lophotrochozoa</taxon>
        <taxon>Mollusca</taxon>
        <taxon>Bivalvia</taxon>
        <taxon>Autobranchia</taxon>
        <taxon>Heteroconchia</taxon>
        <taxon>Euheterodonta</taxon>
        <taxon>Imparidentia</taxon>
        <taxon>Neoheterodontei</taxon>
        <taxon>Myida</taxon>
        <taxon>Myoidea</taxon>
        <taxon>Myidae</taxon>
        <taxon>Mya</taxon>
    </lineage>
</organism>
<reference evidence="1" key="1">
    <citation type="submission" date="2022-11" db="EMBL/GenBank/DDBJ databases">
        <title>Centuries of genome instability and evolution in soft-shell clam transmissible cancer (bioRxiv).</title>
        <authorList>
            <person name="Hart S.F.M."/>
            <person name="Yonemitsu M.A."/>
            <person name="Giersch R.M."/>
            <person name="Beal B.F."/>
            <person name="Arriagada G."/>
            <person name="Davis B.W."/>
            <person name="Ostrander E.A."/>
            <person name="Goff S.P."/>
            <person name="Metzger M.J."/>
        </authorList>
    </citation>
    <scope>NUCLEOTIDE SEQUENCE</scope>
    <source>
        <strain evidence="1">MELC-2E11</strain>
        <tissue evidence="1">Siphon/mantle</tissue>
    </source>
</reference>
<sequence length="92" mass="10369">HNCIKHLNFFTNLLGSAKIVLDGLIWFGNNRKYIHRKAKSGVSDLMKTIGIQNTLARNIPDHSVIAWNIGLKICQMSECTSHTAPGYEKFDL</sequence>
<feature type="non-terminal residue" evidence="1">
    <location>
        <position position="92"/>
    </location>
</feature>